<keyword evidence="3 7" id="KW-1134">Transmembrane beta strand</keyword>
<evidence type="ECO:0000313" key="9">
    <source>
        <dbReference type="EMBL" id="PYF76990.1"/>
    </source>
</evidence>
<dbReference type="AlphaFoldDB" id="A0A318UN83"/>
<evidence type="ECO:0000259" key="8">
    <source>
        <dbReference type="Pfam" id="PF07715"/>
    </source>
</evidence>
<dbReference type="Gene3D" id="2.40.170.20">
    <property type="entry name" value="TonB-dependent receptor, beta-barrel domain"/>
    <property type="match status" value="1"/>
</dbReference>
<evidence type="ECO:0000256" key="4">
    <source>
        <dbReference type="ARBA" id="ARBA00022692"/>
    </source>
</evidence>
<feature type="domain" description="TonB-dependent receptor plug" evidence="8">
    <location>
        <begin position="232"/>
        <end position="357"/>
    </location>
</feature>
<proteinExistence type="inferred from homology"/>
<dbReference type="Pfam" id="PF07715">
    <property type="entry name" value="Plug"/>
    <property type="match status" value="1"/>
</dbReference>
<dbReference type="InterPro" id="IPR008969">
    <property type="entry name" value="CarboxyPept-like_regulatory"/>
</dbReference>
<keyword evidence="5 7" id="KW-0472">Membrane</keyword>
<dbReference type="GO" id="GO:0009279">
    <property type="term" value="C:cell outer membrane"/>
    <property type="evidence" value="ECO:0007669"/>
    <property type="project" value="UniProtKB-SubCell"/>
</dbReference>
<dbReference type="InterPro" id="IPR036942">
    <property type="entry name" value="Beta-barrel_TonB_sf"/>
</dbReference>
<dbReference type="InterPro" id="IPR023996">
    <property type="entry name" value="TonB-dep_OMP_SusC/RagA"/>
</dbReference>
<gene>
    <name evidence="9" type="ORF">B0O44_101467</name>
</gene>
<accession>A0A318UN83</accession>
<evidence type="ECO:0000256" key="3">
    <source>
        <dbReference type="ARBA" id="ARBA00022452"/>
    </source>
</evidence>
<name>A0A318UN83_9SPHI</name>
<dbReference type="InterPro" id="IPR039426">
    <property type="entry name" value="TonB-dep_rcpt-like"/>
</dbReference>
<dbReference type="Proteomes" id="UP000248198">
    <property type="component" value="Unassembled WGS sequence"/>
</dbReference>
<evidence type="ECO:0000256" key="7">
    <source>
        <dbReference type="PROSITE-ProRule" id="PRU01360"/>
    </source>
</evidence>
<dbReference type="InterPro" id="IPR012910">
    <property type="entry name" value="Plug_dom"/>
</dbReference>
<dbReference type="Gene3D" id="2.170.130.10">
    <property type="entry name" value="TonB-dependent receptor, plug domain"/>
    <property type="match status" value="1"/>
</dbReference>
<evidence type="ECO:0000256" key="5">
    <source>
        <dbReference type="ARBA" id="ARBA00023136"/>
    </source>
</evidence>
<dbReference type="SUPFAM" id="SSF56935">
    <property type="entry name" value="Porins"/>
    <property type="match status" value="1"/>
</dbReference>
<reference evidence="9 10" key="1">
    <citation type="submission" date="2018-06" db="EMBL/GenBank/DDBJ databases">
        <title>Genomic Encyclopedia of Archaeal and Bacterial Type Strains, Phase II (KMG-II): from individual species to whole genera.</title>
        <authorList>
            <person name="Goeker M."/>
        </authorList>
    </citation>
    <scope>NUCLEOTIDE SEQUENCE [LARGE SCALE GENOMIC DNA]</scope>
    <source>
        <strain evidence="9 10">DSM 27372</strain>
    </source>
</reference>
<organism evidence="9 10">
    <name type="scientific">Pedobacter nutrimenti</name>
    <dbReference type="NCBI Taxonomy" id="1241337"/>
    <lineage>
        <taxon>Bacteria</taxon>
        <taxon>Pseudomonadati</taxon>
        <taxon>Bacteroidota</taxon>
        <taxon>Sphingobacteriia</taxon>
        <taxon>Sphingobacteriales</taxon>
        <taxon>Sphingobacteriaceae</taxon>
        <taxon>Pedobacter</taxon>
    </lineage>
</organism>
<dbReference type="Pfam" id="PF13715">
    <property type="entry name" value="CarbopepD_reg_2"/>
    <property type="match status" value="1"/>
</dbReference>
<dbReference type="EMBL" id="QKLU01000001">
    <property type="protein sequence ID" value="PYF76990.1"/>
    <property type="molecule type" value="Genomic_DNA"/>
</dbReference>
<dbReference type="PROSITE" id="PS52016">
    <property type="entry name" value="TONB_DEPENDENT_REC_3"/>
    <property type="match status" value="1"/>
</dbReference>
<dbReference type="NCBIfam" id="TIGR04056">
    <property type="entry name" value="OMP_RagA_SusC"/>
    <property type="match status" value="1"/>
</dbReference>
<comment type="caution">
    <text evidence="9">The sequence shown here is derived from an EMBL/GenBank/DDBJ whole genome shotgun (WGS) entry which is preliminary data.</text>
</comment>
<dbReference type="InterPro" id="IPR023997">
    <property type="entry name" value="TonB-dep_OMP_SusC/RagA_CS"/>
</dbReference>
<sequence length="1127" mass="123213">MRLNATNKNLPKFFRAIQQSKTWLVMRITLFLLCATITMAAAKGYSQKINLEMKKAKIETVFEQIEKKSGYNFIYEKNLLKNLSPLNVSIKDRSLPEAMNEILKDLPLEFIIRSKFIVVSPKNNTAELTTQISGTDRFVQIRGTVKDTAGLSMPGVSILNKSTGKVTGTDTHGQFVIDASTGDVLVFSFIGYVKQAITIGSQSLLNIVLKEEKNVLEQVVVTALGIKKSTKALTYNVQELKSEELTRVPDASFINSLSGKVAGITINSSASGIGGSTRVVMRGDKSVQGNNNALYVLDGIPLPNLFSKNSTTPKGVYGGGDSGDGISSINPEDIVSVSVLTGAASAALYGSQAANGVILVTTKKGASDRTHVGFSNSTNFYRPFVMPQFQNTYGTSNPGTFDSWGAKLAETGKFNPADFFQTGTNVSNSISLSTGTEKNQTYFSAAAVNAKGIVPNNTFDRYNLTLHNTSTYLDDKLSLDLNLMYIKMKNQNMLSQGQYFNPIVPLYLFPRGDDIEKYKVYERFNASRNFKTQFWPYGDLGVAMQNPYWTTNRDFNTNDKDRYMLGAALKYKIMPWLDVAARVRVDNTANLNEIKNYASTLPLLAANSENGSYLNSNEKTKQTYADFLATLTKTFNDVNITAIAGASLTNTRYDLTGNALDGNGAPLSTVPNLFNLNNTKPVPALQDGYYDQSQAIYGSTQLGYKGKLFLDLTARNEWSSALANTSKLSFFYPSAGISAIVSDMINLPKNIISFLKIRGSYSEVGNTIPRFLSISSYPVSPSGINLNTTMPLTDLKPERTKATELGLNAKFLQNKLNLDVTLYYSNTFNQLFTYKAPEGSGFETFSVNAGKVNNKGIEAALGYDGAIGPVKWNSTATFTLNRNKIVELVENKINPVDGSPLNTNHFDKGGIDSYKSYIDKGGSFGDIYVNKLAVDEHGYILVDAATGALTIDNNNLIKAGNSNPRYMIGFRNNFSYKNFNLSFLVDGRIGGVGVSATQALMDGYGTSATSAQARDNGGVIVNGNKVDAQKYYQTVGLGTGVLSQYVYSATNARLREASLGYTFPAKFFNNKVQDITVSVIGRNLFMFYNKAPFDPESTASTGTYFQGIDYFMLPSLRSFGFSVKVNL</sequence>
<evidence type="ECO:0000256" key="1">
    <source>
        <dbReference type="ARBA" id="ARBA00004571"/>
    </source>
</evidence>
<keyword evidence="4 7" id="KW-0812">Transmembrane</keyword>
<keyword evidence="10" id="KW-1185">Reference proteome</keyword>
<comment type="similarity">
    <text evidence="7">Belongs to the TonB-dependent receptor family.</text>
</comment>
<keyword evidence="2 7" id="KW-0813">Transport</keyword>
<protein>
    <submittedName>
        <fullName evidence="9">TonB-linked SusC/RagA family outer membrane protein</fullName>
    </submittedName>
</protein>
<evidence type="ECO:0000256" key="2">
    <source>
        <dbReference type="ARBA" id="ARBA00022448"/>
    </source>
</evidence>
<evidence type="ECO:0000256" key="6">
    <source>
        <dbReference type="ARBA" id="ARBA00023237"/>
    </source>
</evidence>
<dbReference type="SUPFAM" id="SSF49464">
    <property type="entry name" value="Carboxypeptidase regulatory domain-like"/>
    <property type="match status" value="1"/>
</dbReference>
<dbReference type="InterPro" id="IPR037066">
    <property type="entry name" value="Plug_dom_sf"/>
</dbReference>
<dbReference type="NCBIfam" id="TIGR04057">
    <property type="entry name" value="SusC_RagA_signa"/>
    <property type="match status" value="1"/>
</dbReference>
<keyword evidence="6 7" id="KW-0998">Cell outer membrane</keyword>
<evidence type="ECO:0000313" key="10">
    <source>
        <dbReference type="Proteomes" id="UP000248198"/>
    </source>
</evidence>
<comment type="subcellular location">
    <subcellularLocation>
        <location evidence="1 7">Cell outer membrane</location>
        <topology evidence="1 7">Multi-pass membrane protein</topology>
    </subcellularLocation>
</comment>